<dbReference type="EMBL" id="GGEC01081397">
    <property type="protein sequence ID" value="MBX61881.1"/>
    <property type="molecule type" value="Transcribed_RNA"/>
</dbReference>
<name>A0A2P2Q4K4_RHIMU</name>
<dbReference type="AlphaFoldDB" id="A0A2P2Q4K4"/>
<proteinExistence type="predicted"/>
<reference evidence="1" key="1">
    <citation type="submission" date="2018-02" db="EMBL/GenBank/DDBJ databases">
        <title>Rhizophora mucronata_Transcriptome.</title>
        <authorList>
            <person name="Meera S.P."/>
            <person name="Sreeshan A."/>
            <person name="Augustine A."/>
        </authorList>
    </citation>
    <scope>NUCLEOTIDE SEQUENCE</scope>
    <source>
        <tissue evidence="1">Leaf</tissue>
    </source>
</reference>
<protein>
    <submittedName>
        <fullName evidence="1">Uncharacterized protein</fullName>
    </submittedName>
</protein>
<sequence length="44" mass="5132">MQWRGREFRRRVRCFVTGGSTGSSSWSMLRESRRGCCYPICLDG</sequence>
<evidence type="ECO:0000313" key="1">
    <source>
        <dbReference type="EMBL" id="MBX61881.1"/>
    </source>
</evidence>
<organism evidence="1">
    <name type="scientific">Rhizophora mucronata</name>
    <name type="common">Asiatic mangrove</name>
    <dbReference type="NCBI Taxonomy" id="61149"/>
    <lineage>
        <taxon>Eukaryota</taxon>
        <taxon>Viridiplantae</taxon>
        <taxon>Streptophyta</taxon>
        <taxon>Embryophyta</taxon>
        <taxon>Tracheophyta</taxon>
        <taxon>Spermatophyta</taxon>
        <taxon>Magnoliopsida</taxon>
        <taxon>eudicotyledons</taxon>
        <taxon>Gunneridae</taxon>
        <taxon>Pentapetalae</taxon>
        <taxon>rosids</taxon>
        <taxon>fabids</taxon>
        <taxon>Malpighiales</taxon>
        <taxon>Rhizophoraceae</taxon>
        <taxon>Rhizophora</taxon>
    </lineage>
</organism>
<accession>A0A2P2Q4K4</accession>